<accession>A0ACB6FCE7</accession>
<name>A0ACB6FCE7_9PLEO</name>
<dbReference type="Proteomes" id="UP000293547">
    <property type="component" value="Unassembled WGS sequence"/>
</dbReference>
<sequence length="169" mass="18283">MLVVEPGLSSHSRVHPLFVPHHATLEMDDPQDALVKLAAPQDTKESLVHGQVMGHKERGAFTQIQNEKLTVAGTPSSNETGEIAALNTAHALNLSGLEDTGVIEEGRHSSGWGGNVGDVDGGDSCSERSWSSVETRRTEWIVNRLTRLVRTESFAVTACRKDGDGDLFR</sequence>
<organism evidence="1 2">
    <name type="scientific">Alternaria gaisen</name>
    <dbReference type="NCBI Taxonomy" id="167740"/>
    <lineage>
        <taxon>Eukaryota</taxon>
        <taxon>Fungi</taxon>
        <taxon>Dikarya</taxon>
        <taxon>Ascomycota</taxon>
        <taxon>Pezizomycotina</taxon>
        <taxon>Dothideomycetes</taxon>
        <taxon>Pleosporomycetidae</taxon>
        <taxon>Pleosporales</taxon>
        <taxon>Pleosporineae</taxon>
        <taxon>Pleosporaceae</taxon>
        <taxon>Alternaria</taxon>
        <taxon>Alternaria sect. Alternaria</taxon>
    </lineage>
</organism>
<evidence type="ECO:0000313" key="1">
    <source>
        <dbReference type="EMBL" id="KAB2102099.1"/>
    </source>
</evidence>
<protein>
    <submittedName>
        <fullName evidence="1">Uncharacterized protein</fullName>
    </submittedName>
</protein>
<comment type="caution">
    <text evidence="1">The sequence shown here is derived from an EMBL/GenBank/DDBJ whole genome shotgun (WGS) entry which is preliminary data.</text>
</comment>
<keyword evidence="2" id="KW-1185">Reference proteome</keyword>
<dbReference type="EMBL" id="PDWZ02000010">
    <property type="protein sequence ID" value="KAB2102099.1"/>
    <property type="molecule type" value="Genomic_DNA"/>
</dbReference>
<reference evidence="1 2" key="1">
    <citation type="journal article" date="2019" name="bioRxiv">
        <title>Genomics, evolutionary history and diagnostics of the Alternaria alternata species group including apple and Asian pear pathotypes.</title>
        <authorList>
            <person name="Armitage A.D."/>
            <person name="Cockerton H.M."/>
            <person name="Sreenivasaprasad S."/>
            <person name="Woodhall J.W."/>
            <person name="Lane C.R."/>
            <person name="Harrison R.J."/>
            <person name="Clarkson J.P."/>
        </authorList>
    </citation>
    <scope>NUCLEOTIDE SEQUENCE [LARGE SCALE GENOMIC DNA]</scope>
    <source>
        <strain evidence="1 2">FERA 650</strain>
    </source>
</reference>
<proteinExistence type="predicted"/>
<evidence type="ECO:0000313" key="2">
    <source>
        <dbReference type="Proteomes" id="UP000293547"/>
    </source>
</evidence>
<gene>
    <name evidence="1" type="ORF">AG0111_0g9918</name>
</gene>